<dbReference type="EMBL" id="JAVDYC010000001">
    <property type="protein sequence ID" value="MDR7322814.1"/>
    <property type="molecule type" value="Genomic_DNA"/>
</dbReference>
<keyword evidence="1" id="KW-0812">Transmembrane</keyword>
<feature type="transmembrane region" description="Helical" evidence="1">
    <location>
        <begin position="218"/>
        <end position="240"/>
    </location>
</feature>
<feature type="transmembrane region" description="Helical" evidence="1">
    <location>
        <begin position="246"/>
        <end position="265"/>
    </location>
</feature>
<proteinExistence type="predicted"/>
<keyword evidence="1" id="KW-1133">Transmembrane helix</keyword>
<keyword evidence="3" id="KW-1185">Reference proteome</keyword>
<gene>
    <name evidence="2" type="ORF">J2S44_003064</name>
</gene>
<dbReference type="AlphaFoldDB" id="A0AAE4CVH4"/>
<keyword evidence="1" id="KW-0472">Membrane</keyword>
<evidence type="ECO:0000256" key="1">
    <source>
        <dbReference type="SAM" id="Phobius"/>
    </source>
</evidence>
<organism evidence="2 3">
    <name type="scientific">Catenuloplanes niger</name>
    <dbReference type="NCBI Taxonomy" id="587534"/>
    <lineage>
        <taxon>Bacteria</taxon>
        <taxon>Bacillati</taxon>
        <taxon>Actinomycetota</taxon>
        <taxon>Actinomycetes</taxon>
        <taxon>Micromonosporales</taxon>
        <taxon>Micromonosporaceae</taxon>
        <taxon>Catenuloplanes</taxon>
    </lineage>
</organism>
<protein>
    <submittedName>
        <fullName evidence="2">Uncharacterized protein</fullName>
    </submittedName>
</protein>
<comment type="caution">
    <text evidence="2">The sequence shown here is derived from an EMBL/GenBank/DDBJ whole genome shotgun (WGS) entry which is preliminary data.</text>
</comment>
<accession>A0AAE4CVH4</accession>
<name>A0AAE4CVH4_9ACTN</name>
<sequence>MTVLDANTNVADGDATVLLQAGVVHDGVHIYEAPPGATPAQRFQIGLRYLEGGVAPKALEVIEEAMTAGHRDSRARFYWILAMLSGRTLSQLTDADEERLRHALGTPRLRAEDEWVEALRVIERFLTAPADPRDDPQTAIKAFDALPADRRKEILRHLELFLKDKIQDAMWQRSLAQARKEQKAADRRGRVWMYFQPTPRAPRPATPAPVTTTRRDTALAWAMSVVFLAATGYLGVLTVLSGRVPSMIAFLAAVAGTVPLARHGAEWWSRAARLRAREQLHGAPDRTAPKAPAGGFADDVDRLFRRYAGRYLPDGVDRTSWTAQMAGVHRAIRDEIVTSFRDSAPQAREIAWLVRHRLRDARDRWQDGTLRDYRARLRMPLRGRLLAVVGAAATVAGLLWALPAALAQDPFRASIAVAVAAIAGRFGVEGHLRIINERRRYAEDVAEAEARLRSDQQAFDRWTARLARRPTDQEMAAWLDCDRRILLDQAMRHYGLAPRHVIASAFIGGSRRPARRARVRNGPWRYSHYRLTVFLLTADGVRQMSADLDFAQAGLQIRQRTGYRYEAVASVHVTEVERAHPRFRLTLVNGEPIDVEVREADLGPPDARADSSVADAVSLDSAGLANTLYILEGIAAEGKRWVHLDRQRRGSRVSVLKKAIEALTR</sequence>
<dbReference type="Proteomes" id="UP001183629">
    <property type="component" value="Unassembled WGS sequence"/>
</dbReference>
<evidence type="ECO:0000313" key="2">
    <source>
        <dbReference type="EMBL" id="MDR7322814.1"/>
    </source>
</evidence>
<feature type="transmembrane region" description="Helical" evidence="1">
    <location>
        <begin position="385"/>
        <end position="405"/>
    </location>
</feature>
<dbReference type="RefSeq" id="WP_310413797.1">
    <property type="nucleotide sequence ID" value="NZ_JAVDYC010000001.1"/>
</dbReference>
<reference evidence="2 3" key="1">
    <citation type="submission" date="2023-07" db="EMBL/GenBank/DDBJ databases">
        <title>Sequencing the genomes of 1000 actinobacteria strains.</title>
        <authorList>
            <person name="Klenk H.-P."/>
        </authorList>
    </citation>
    <scope>NUCLEOTIDE SEQUENCE [LARGE SCALE GENOMIC DNA]</scope>
    <source>
        <strain evidence="2 3">DSM 44711</strain>
    </source>
</reference>
<evidence type="ECO:0000313" key="3">
    <source>
        <dbReference type="Proteomes" id="UP001183629"/>
    </source>
</evidence>